<evidence type="ECO:0000313" key="1">
    <source>
        <dbReference type="EMBL" id="KIM65248.1"/>
    </source>
</evidence>
<evidence type="ECO:0000313" key="2">
    <source>
        <dbReference type="Proteomes" id="UP000053989"/>
    </source>
</evidence>
<reference evidence="2" key="2">
    <citation type="submission" date="2015-01" db="EMBL/GenBank/DDBJ databases">
        <title>Evolutionary Origins and Diversification of the Mycorrhizal Mutualists.</title>
        <authorList>
            <consortium name="DOE Joint Genome Institute"/>
            <consortium name="Mycorrhizal Genomics Consortium"/>
            <person name="Kohler A."/>
            <person name="Kuo A."/>
            <person name="Nagy L.G."/>
            <person name="Floudas D."/>
            <person name="Copeland A."/>
            <person name="Barry K.W."/>
            <person name="Cichocki N."/>
            <person name="Veneault-Fourrey C."/>
            <person name="LaButti K."/>
            <person name="Lindquist E.A."/>
            <person name="Lipzen A."/>
            <person name="Lundell T."/>
            <person name="Morin E."/>
            <person name="Murat C."/>
            <person name="Riley R."/>
            <person name="Ohm R."/>
            <person name="Sun H."/>
            <person name="Tunlid A."/>
            <person name="Henrissat B."/>
            <person name="Grigoriev I.V."/>
            <person name="Hibbett D.S."/>
            <person name="Martin F."/>
        </authorList>
    </citation>
    <scope>NUCLEOTIDE SEQUENCE [LARGE SCALE GENOMIC DNA]</scope>
    <source>
        <strain evidence="2">Foug A</strain>
    </source>
</reference>
<keyword evidence="2" id="KW-1185">Reference proteome</keyword>
<dbReference type="InParanoid" id="A0A0C2ZUS9"/>
<dbReference type="EMBL" id="KN822023">
    <property type="protein sequence ID" value="KIM65248.1"/>
    <property type="molecule type" value="Genomic_DNA"/>
</dbReference>
<organism evidence="1 2">
    <name type="scientific">Scleroderma citrinum Foug A</name>
    <dbReference type="NCBI Taxonomy" id="1036808"/>
    <lineage>
        <taxon>Eukaryota</taxon>
        <taxon>Fungi</taxon>
        <taxon>Dikarya</taxon>
        <taxon>Basidiomycota</taxon>
        <taxon>Agaricomycotina</taxon>
        <taxon>Agaricomycetes</taxon>
        <taxon>Agaricomycetidae</taxon>
        <taxon>Boletales</taxon>
        <taxon>Sclerodermatineae</taxon>
        <taxon>Sclerodermataceae</taxon>
        <taxon>Scleroderma</taxon>
    </lineage>
</organism>
<dbReference type="AlphaFoldDB" id="A0A0C2ZUS9"/>
<proteinExistence type="predicted"/>
<name>A0A0C2ZUS9_9AGAM</name>
<dbReference type="Proteomes" id="UP000053989">
    <property type="component" value="Unassembled WGS sequence"/>
</dbReference>
<gene>
    <name evidence="1" type="ORF">SCLCIDRAFT_536391</name>
</gene>
<dbReference type="HOGENOM" id="CLU_2086200_0_0_1"/>
<reference evidence="1 2" key="1">
    <citation type="submission" date="2014-04" db="EMBL/GenBank/DDBJ databases">
        <authorList>
            <consortium name="DOE Joint Genome Institute"/>
            <person name="Kuo A."/>
            <person name="Kohler A."/>
            <person name="Nagy L.G."/>
            <person name="Floudas D."/>
            <person name="Copeland A."/>
            <person name="Barry K.W."/>
            <person name="Cichocki N."/>
            <person name="Veneault-Fourrey C."/>
            <person name="LaButti K."/>
            <person name="Lindquist E.A."/>
            <person name="Lipzen A."/>
            <person name="Lundell T."/>
            <person name="Morin E."/>
            <person name="Murat C."/>
            <person name="Sun H."/>
            <person name="Tunlid A."/>
            <person name="Henrissat B."/>
            <person name="Grigoriev I.V."/>
            <person name="Hibbett D.S."/>
            <person name="Martin F."/>
            <person name="Nordberg H.P."/>
            <person name="Cantor M.N."/>
            <person name="Hua S.X."/>
        </authorList>
    </citation>
    <scope>NUCLEOTIDE SEQUENCE [LARGE SCALE GENOMIC DNA]</scope>
    <source>
        <strain evidence="1 2">Foug A</strain>
    </source>
</reference>
<sequence>MFRTGSPHANCRRHGYIAVDLSITLQQSHAESARLSSTMIHQKKTTVRNRDLQCYWQNPSGVRCAAGTWKLRECQYDVMCSGKDVRRTISAARPATTMMYSKLYLMICKTSASTMYL</sequence>
<accession>A0A0C2ZUS9</accession>
<protein>
    <submittedName>
        <fullName evidence="1">Uncharacterized protein</fullName>
    </submittedName>
</protein>